<evidence type="ECO:0000313" key="2">
    <source>
        <dbReference type="Proteomes" id="UP000593567"/>
    </source>
</evidence>
<dbReference type="Proteomes" id="UP000593567">
    <property type="component" value="Unassembled WGS sequence"/>
</dbReference>
<proteinExistence type="predicted"/>
<organism evidence="1 2">
    <name type="scientific">Bugula neritina</name>
    <name type="common">Brown bryozoan</name>
    <name type="synonym">Sertularia neritina</name>
    <dbReference type="NCBI Taxonomy" id="10212"/>
    <lineage>
        <taxon>Eukaryota</taxon>
        <taxon>Metazoa</taxon>
        <taxon>Spiralia</taxon>
        <taxon>Lophotrochozoa</taxon>
        <taxon>Bryozoa</taxon>
        <taxon>Gymnolaemata</taxon>
        <taxon>Cheilostomatida</taxon>
        <taxon>Flustrina</taxon>
        <taxon>Buguloidea</taxon>
        <taxon>Bugulidae</taxon>
        <taxon>Bugula</taxon>
    </lineage>
</organism>
<name>A0A7J7J5A9_BUGNE</name>
<gene>
    <name evidence="1" type="ORF">EB796_020694</name>
</gene>
<reference evidence="1" key="1">
    <citation type="submission" date="2020-06" db="EMBL/GenBank/DDBJ databases">
        <title>Draft genome of Bugula neritina, a colonial animal packing powerful symbionts and potential medicines.</title>
        <authorList>
            <person name="Rayko M."/>
        </authorList>
    </citation>
    <scope>NUCLEOTIDE SEQUENCE [LARGE SCALE GENOMIC DNA]</scope>
    <source>
        <strain evidence="1">Kwan_BN1</strain>
    </source>
</reference>
<comment type="caution">
    <text evidence="1">The sequence shown here is derived from an EMBL/GenBank/DDBJ whole genome shotgun (WGS) entry which is preliminary data.</text>
</comment>
<dbReference type="EMBL" id="VXIV02003139">
    <property type="protein sequence ID" value="KAF6021047.1"/>
    <property type="molecule type" value="Genomic_DNA"/>
</dbReference>
<sequence>MLGKEIDIRLYHAKLYSLLLSRQTPVSAQCWSLGGTSKCITKLIGTALMMSQFSSTPMLATRTNWDWLVDKVVELVVVHRPNC</sequence>
<protein>
    <submittedName>
        <fullName evidence="1">Uncharacterized protein</fullName>
    </submittedName>
</protein>
<evidence type="ECO:0000313" key="1">
    <source>
        <dbReference type="EMBL" id="KAF6021047.1"/>
    </source>
</evidence>
<accession>A0A7J7J5A9</accession>
<dbReference type="AlphaFoldDB" id="A0A7J7J5A9"/>
<keyword evidence="2" id="KW-1185">Reference proteome</keyword>